<dbReference type="Proteomes" id="UP000177053">
    <property type="component" value="Unassembled WGS sequence"/>
</dbReference>
<sequence>MKIKFQTGWANRSSPLDYCLSLSTWHIPGKSILLSLHAGSNLLPNEIILSESDLEDPDLVLEFYKTSDGKFDWQAYIKLPIGQRLLTKSEVDALPQHLRRPIPQSDDDPDWGLYEWDCVQGDNELGRYLWGHNWDPVEQKPVYPNGSIPYRMRIVTDIYDGEDKGRWFIDAWEKFCKTVQENPEVSEKLLDIL</sequence>
<proteinExistence type="predicted"/>
<comment type="caution">
    <text evidence="1">The sequence shown here is derived from an EMBL/GenBank/DDBJ whole genome shotgun (WGS) entry which is preliminary data.</text>
</comment>
<gene>
    <name evidence="1" type="ORF">A2Z22_03975</name>
</gene>
<organism evidence="1 2">
    <name type="scientific">Candidatus Woesebacteria bacterium RBG_16_34_12</name>
    <dbReference type="NCBI Taxonomy" id="1802480"/>
    <lineage>
        <taxon>Bacteria</taxon>
        <taxon>Candidatus Woeseibacteriota</taxon>
    </lineage>
</organism>
<dbReference type="AlphaFoldDB" id="A0A1F7X7F3"/>
<evidence type="ECO:0000313" key="1">
    <source>
        <dbReference type="EMBL" id="OGM10994.1"/>
    </source>
</evidence>
<evidence type="ECO:0000313" key="2">
    <source>
        <dbReference type="Proteomes" id="UP000177053"/>
    </source>
</evidence>
<dbReference type="EMBL" id="MGFS01000027">
    <property type="protein sequence ID" value="OGM10994.1"/>
    <property type="molecule type" value="Genomic_DNA"/>
</dbReference>
<name>A0A1F7X7F3_9BACT</name>
<reference evidence="1 2" key="1">
    <citation type="journal article" date="2016" name="Nat. Commun.">
        <title>Thousands of microbial genomes shed light on interconnected biogeochemical processes in an aquifer system.</title>
        <authorList>
            <person name="Anantharaman K."/>
            <person name="Brown C.T."/>
            <person name="Hug L.A."/>
            <person name="Sharon I."/>
            <person name="Castelle C.J."/>
            <person name="Probst A.J."/>
            <person name="Thomas B.C."/>
            <person name="Singh A."/>
            <person name="Wilkins M.J."/>
            <person name="Karaoz U."/>
            <person name="Brodie E.L."/>
            <person name="Williams K.H."/>
            <person name="Hubbard S.S."/>
            <person name="Banfield J.F."/>
        </authorList>
    </citation>
    <scope>NUCLEOTIDE SEQUENCE [LARGE SCALE GENOMIC DNA]</scope>
</reference>
<protein>
    <submittedName>
        <fullName evidence="1">Uncharacterized protein</fullName>
    </submittedName>
</protein>
<accession>A0A1F7X7F3</accession>